<feature type="transmembrane region" description="Helical" evidence="7">
    <location>
        <begin position="332"/>
        <end position="352"/>
    </location>
</feature>
<evidence type="ECO:0000313" key="8">
    <source>
        <dbReference type="EMBL" id="RVD92849.1"/>
    </source>
</evidence>
<feature type="transmembrane region" description="Helical" evidence="7">
    <location>
        <begin position="49"/>
        <end position="72"/>
    </location>
</feature>
<feature type="transmembrane region" description="Helical" evidence="7">
    <location>
        <begin position="182"/>
        <end position="199"/>
    </location>
</feature>
<sequence length="457" mass="52939">MKDLKNNKKVLSLIILNEFCERYCFYSIRSILFTFLIKSYTLSTERATFLVHSFVFLCYLFGVIGGLIADGFLGRYKTIVYFNFLYFIGNLMILFSSYHVNLFTLIISLTFISMGTGGLKPCISAFGGDQLTSKKEVEGFFSLFYFSINAGSLFGIVLSPILASYNCVNNNCYFTSFKVSTMVHSLSIILFLIGSRNYIKKQPDKQFLIRLWRYLKLKYFFSSKIEEENEEVQIICPDMQKDVQTTIKIFKVFMFVPFFWMLNDQYSSSWIDQGNKMKSTINFFKYEFYLYPSQMAAVNAIGVIFMIPLFVKYVYPFFYRRKCLKNPLEKMYFGLAFTIGSFLISIFIQILIEFNYQINLLSQIPQYLLLTAGEILMSITGLQFAYSQSPESMKSLVFSGWLMTTAIGNFYIMILSVLNPFKILLNASFTLKTLIFSAIVGSVGLCWMMIVCKREFI</sequence>
<dbReference type="Pfam" id="PF00854">
    <property type="entry name" value="PTR2"/>
    <property type="match status" value="1"/>
</dbReference>
<dbReference type="AlphaFoldDB" id="A0A437ANZ4"/>
<dbReference type="GO" id="GO:0006857">
    <property type="term" value="P:oligopeptide transport"/>
    <property type="evidence" value="ECO:0007669"/>
    <property type="project" value="InterPro"/>
</dbReference>
<dbReference type="SUPFAM" id="SSF103473">
    <property type="entry name" value="MFS general substrate transporter"/>
    <property type="match status" value="1"/>
</dbReference>
<keyword evidence="4 7" id="KW-1133">Transmembrane helix</keyword>
<dbReference type="InterPro" id="IPR018456">
    <property type="entry name" value="PTR2_symporter_CS"/>
</dbReference>
<evidence type="ECO:0000256" key="4">
    <source>
        <dbReference type="ARBA" id="ARBA00022989"/>
    </source>
</evidence>
<keyword evidence="5 7" id="KW-0472">Membrane</keyword>
<dbReference type="GO" id="GO:0016020">
    <property type="term" value="C:membrane"/>
    <property type="evidence" value="ECO:0007669"/>
    <property type="project" value="UniProtKB-SubCell"/>
</dbReference>
<dbReference type="STRING" id="291195.A0A437ANZ4"/>
<feature type="transmembrane region" description="Helical" evidence="7">
    <location>
        <begin position="79"/>
        <end position="96"/>
    </location>
</feature>
<evidence type="ECO:0000256" key="5">
    <source>
        <dbReference type="ARBA" id="ARBA00023136"/>
    </source>
</evidence>
<protein>
    <submittedName>
        <fullName evidence="8">Proton-dependent oligopeptide transport protein</fullName>
    </submittedName>
</protein>
<feature type="transmembrane region" description="Helical" evidence="7">
    <location>
        <begin position="249"/>
        <end position="268"/>
    </location>
</feature>
<proteinExistence type="inferred from homology"/>
<evidence type="ECO:0000256" key="6">
    <source>
        <dbReference type="RuleBase" id="RU003755"/>
    </source>
</evidence>
<comment type="caution">
    <text evidence="8">The sequence shown here is derived from an EMBL/GenBank/DDBJ whole genome shotgun (WGS) entry which is preliminary data.</text>
</comment>
<evidence type="ECO:0000313" key="9">
    <source>
        <dbReference type="Proteomes" id="UP000282876"/>
    </source>
</evidence>
<organism evidence="8 9">
    <name type="scientific">Tubulinosema ratisbonensis</name>
    <dbReference type="NCBI Taxonomy" id="291195"/>
    <lineage>
        <taxon>Eukaryota</taxon>
        <taxon>Fungi</taxon>
        <taxon>Fungi incertae sedis</taxon>
        <taxon>Microsporidia</taxon>
        <taxon>Tubulinosematoidea</taxon>
        <taxon>Tubulinosematidae</taxon>
        <taxon>Tubulinosema</taxon>
    </lineage>
</organism>
<feature type="transmembrane region" description="Helical" evidence="7">
    <location>
        <begin position="396"/>
        <end position="414"/>
    </location>
</feature>
<evidence type="ECO:0000256" key="2">
    <source>
        <dbReference type="ARBA" id="ARBA00005982"/>
    </source>
</evidence>
<feature type="transmembrane region" description="Helical" evidence="7">
    <location>
        <begin position="434"/>
        <end position="452"/>
    </location>
</feature>
<evidence type="ECO:0000256" key="3">
    <source>
        <dbReference type="ARBA" id="ARBA00022692"/>
    </source>
</evidence>
<evidence type="ECO:0000256" key="7">
    <source>
        <dbReference type="SAM" id="Phobius"/>
    </source>
</evidence>
<feature type="transmembrane region" description="Helical" evidence="7">
    <location>
        <begin position="364"/>
        <end position="384"/>
    </location>
</feature>
<gene>
    <name evidence="8" type="ORF">TUBRATIS_006270</name>
</gene>
<evidence type="ECO:0000256" key="1">
    <source>
        <dbReference type="ARBA" id="ARBA00004141"/>
    </source>
</evidence>
<accession>A0A437ANZ4</accession>
<dbReference type="GO" id="GO:0022857">
    <property type="term" value="F:transmembrane transporter activity"/>
    <property type="evidence" value="ECO:0007669"/>
    <property type="project" value="InterPro"/>
</dbReference>
<dbReference type="Gene3D" id="1.20.1250.20">
    <property type="entry name" value="MFS general substrate transporter like domains"/>
    <property type="match status" value="2"/>
</dbReference>
<dbReference type="InterPro" id="IPR036259">
    <property type="entry name" value="MFS_trans_sf"/>
</dbReference>
<keyword evidence="9" id="KW-1185">Reference proteome</keyword>
<dbReference type="PANTHER" id="PTHR11654">
    <property type="entry name" value="OLIGOPEPTIDE TRANSPORTER-RELATED"/>
    <property type="match status" value="1"/>
</dbReference>
<dbReference type="PROSITE" id="PS01023">
    <property type="entry name" value="PTR2_2"/>
    <property type="match status" value="1"/>
</dbReference>
<comment type="similarity">
    <text evidence="2 6">Belongs to the major facilitator superfamily. Proton-dependent oligopeptide transporter (POT/PTR) (TC 2.A.17) family.</text>
</comment>
<name>A0A437ANZ4_9MICR</name>
<reference evidence="8 9" key="1">
    <citation type="submission" date="2018-10" db="EMBL/GenBank/DDBJ databases">
        <title>Draft genome sequence of the microsporidian Tubulinosema ratisbonensis.</title>
        <authorList>
            <person name="Polonais V."/>
            <person name="Peyretaillade E."/>
            <person name="Niehus S."/>
            <person name="Wawrzyniak I."/>
            <person name="Franchet A."/>
            <person name="Gaspin C."/>
            <person name="Reichstadt M."/>
            <person name="Belser C."/>
            <person name="Labadie K."/>
            <person name="Delbac F."/>
            <person name="Ferrandon D."/>
        </authorList>
    </citation>
    <scope>NUCLEOTIDE SEQUENCE [LARGE SCALE GENOMIC DNA]</scope>
    <source>
        <strain evidence="8 9">Franzen</strain>
    </source>
</reference>
<keyword evidence="3 6" id="KW-0812">Transmembrane</keyword>
<keyword evidence="6" id="KW-0813">Transport</keyword>
<feature type="transmembrane region" description="Helical" evidence="7">
    <location>
        <begin position="288"/>
        <end position="311"/>
    </location>
</feature>
<dbReference type="OrthoDB" id="8904098at2759"/>
<feature type="transmembrane region" description="Helical" evidence="7">
    <location>
        <begin position="140"/>
        <end position="162"/>
    </location>
</feature>
<dbReference type="Proteomes" id="UP000282876">
    <property type="component" value="Unassembled WGS sequence"/>
</dbReference>
<dbReference type="EMBL" id="RCSS01000132">
    <property type="protein sequence ID" value="RVD92849.1"/>
    <property type="molecule type" value="Genomic_DNA"/>
</dbReference>
<dbReference type="InterPro" id="IPR000109">
    <property type="entry name" value="POT_fam"/>
</dbReference>
<comment type="subcellular location">
    <subcellularLocation>
        <location evidence="1 6">Membrane</location>
        <topology evidence="1 6">Multi-pass membrane protein</topology>
    </subcellularLocation>
</comment>
<dbReference type="VEuPathDB" id="MicrosporidiaDB:TUBRATIS_006270"/>